<keyword evidence="4 6" id="KW-0472">Membrane</keyword>
<reference evidence="8" key="1">
    <citation type="submission" date="2023-08" db="EMBL/GenBank/DDBJ databases">
        <authorList>
            <person name="Audoor S."/>
            <person name="Bilcke G."/>
        </authorList>
    </citation>
    <scope>NUCLEOTIDE SEQUENCE</scope>
</reference>
<evidence type="ECO:0000256" key="3">
    <source>
        <dbReference type="ARBA" id="ARBA00022989"/>
    </source>
</evidence>
<dbReference type="PANTHER" id="PTHR10037:SF62">
    <property type="entry name" value="SODIUM CHANNEL PROTEIN 60E"/>
    <property type="match status" value="1"/>
</dbReference>
<dbReference type="Gene3D" id="1.20.120.350">
    <property type="entry name" value="Voltage-gated potassium channels. Chain C"/>
    <property type="match status" value="1"/>
</dbReference>
<dbReference type="PANTHER" id="PTHR10037">
    <property type="entry name" value="VOLTAGE-GATED CATION CHANNEL CALCIUM AND SODIUM"/>
    <property type="match status" value="1"/>
</dbReference>
<feature type="compositionally biased region" description="Acidic residues" evidence="5">
    <location>
        <begin position="1"/>
        <end position="11"/>
    </location>
</feature>
<evidence type="ECO:0000313" key="9">
    <source>
        <dbReference type="Proteomes" id="UP001295423"/>
    </source>
</evidence>
<dbReference type="AlphaFoldDB" id="A0AAD2CRR2"/>
<keyword evidence="9" id="KW-1185">Reference proteome</keyword>
<feature type="transmembrane region" description="Helical" evidence="6">
    <location>
        <begin position="248"/>
        <end position="268"/>
    </location>
</feature>
<evidence type="ECO:0000313" key="8">
    <source>
        <dbReference type="EMBL" id="CAJ1944295.1"/>
    </source>
</evidence>
<dbReference type="GO" id="GO:0005248">
    <property type="term" value="F:voltage-gated sodium channel activity"/>
    <property type="evidence" value="ECO:0007669"/>
    <property type="project" value="TreeGrafter"/>
</dbReference>
<evidence type="ECO:0000256" key="4">
    <source>
        <dbReference type="ARBA" id="ARBA00023136"/>
    </source>
</evidence>
<sequence length="385" mass="43867">MNGDADKEDEPNSSVEVKPSELEDTLLKTKSRSGMIVTVQTEGDSGETNDKDSDSDQPIDWSMNDFDATNRSWSREILDSVNTIRFNVGMLVNNSRVQVLIVVLIVVNAIMMGIATYDIVKKNPEVDRIFEMVDEIFLIIFTVELCLQFIYLGWRLPLDGWLLFDLIIIITSWSFASVQIIRAFRIFRALRLVTRIKIMKNLLLALFSVMPRMAAIGLMLCLILYIFAVMCTQLFKDLHVDGHTEFDYFGNMFATLLTLFQMMTLDGWGGICREVMAVHYWAWIPIIAYVIISGFVVVNLIIAVICDAISALGSDEKAKLEGNYDEDSDLDSNSQGLEIRAQLDSLEQQMEDLTRIQSRSFHALQYLTQQIEARKNFDAEMKNDL</sequence>
<feature type="region of interest" description="Disordered" evidence="5">
    <location>
        <begin position="1"/>
        <end position="63"/>
    </location>
</feature>
<dbReference type="EMBL" id="CAKOGP040001224">
    <property type="protein sequence ID" value="CAJ1944295.1"/>
    <property type="molecule type" value="Genomic_DNA"/>
</dbReference>
<accession>A0AAD2CRR2</accession>
<name>A0AAD2CRR2_9STRA</name>
<evidence type="ECO:0000256" key="2">
    <source>
        <dbReference type="ARBA" id="ARBA00022692"/>
    </source>
</evidence>
<evidence type="ECO:0000259" key="7">
    <source>
        <dbReference type="Pfam" id="PF00520"/>
    </source>
</evidence>
<feature type="transmembrane region" description="Helical" evidence="6">
    <location>
        <begin position="97"/>
        <end position="120"/>
    </location>
</feature>
<dbReference type="Pfam" id="PF00520">
    <property type="entry name" value="Ion_trans"/>
    <property type="match status" value="1"/>
</dbReference>
<proteinExistence type="predicted"/>
<feature type="transmembrane region" description="Helical" evidence="6">
    <location>
        <begin position="132"/>
        <end position="154"/>
    </location>
</feature>
<organism evidence="8 9">
    <name type="scientific">Cylindrotheca closterium</name>
    <dbReference type="NCBI Taxonomy" id="2856"/>
    <lineage>
        <taxon>Eukaryota</taxon>
        <taxon>Sar</taxon>
        <taxon>Stramenopiles</taxon>
        <taxon>Ochrophyta</taxon>
        <taxon>Bacillariophyta</taxon>
        <taxon>Bacillariophyceae</taxon>
        <taxon>Bacillariophycidae</taxon>
        <taxon>Bacillariales</taxon>
        <taxon>Bacillariaceae</taxon>
        <taxon>Cylindrotheca</taxon>
    </lineage>
</organism>
<keyword evidence="3 6" id="KW-1133">Transmembrane helix</keyword>
<feature type="transmembrane region" description="Helical" evidence="6">
    <location>
        <begin position="202"/>
        <end position="228"/>
    </location>
</feature>
<gene>
    <name evidence="8" type="ORF">CYCCA115_LOCUS8816</name>
</gene>
<dbReference type="Gene3D" id="1.10.287.70">
    <property type="match status" value="1"/>
</dbReference>
<feature type="transmembrane region" description="Helical" evidence="6">
    <location>
        <begin position="160"/>
        <end position="181"/>
    </location>
</feature>
<feature type="domain" description="Ion transport" evidence="7">
    <location>
        <begin position="97"/>
        <end position="315"/>
    </location>
</feature>
<feature type="transmembrane region" description="Helical" evidence="6">
    <location>
        <begin position="280"/>
        <end position="305"/>
    </location>
</feature>
<dbReference type="InterPro" id="IPR005821">
    <property type="entry name" value="Ion_trans_dom"/>
</dbReference>
<evidence type="ECO:0000256" key="6">
    <source>
        <dbReference type="SAM" id="Phobius"/>
    </source>
</evidence>
<dbReference type="Proteomes" id="UP001295423">
    <property type="component" value="Unassembled WGS sequence"/>
</dbReference>
<evidence type="ECO:0000256" key="1">
    <source>
        <dbReference type="ARBA" id="ARBA00004141"/>
    </source>
</evidence>
<feature type="compositionally biased region" description="Basic and acidic residues" evidence="5">
    <location>
        <begin position="18"/>
        <end position="27"/>
    </location>
</feature>
<dbReference type="InterPro" id="IPR027359">
    <property type="entry name" value="Volt_channel_dom_sf"/>
</dbReference>
<dbReference type="InterPro" id="IPR043203">
    <property type="entry name" value="VGCC_Ca_Na"/>
</dbReference>
<comment type="caution">
    <text evidence="8">The sequence shown here is derived from an EMBL/GenBank/DDBJ whole genome shotgun (WGS) entry which is preliminary data.</text>
</comment>
<protein>
    <recommendedName>
        <fullName evidence="7">Ion transport domain-containing protein</fullName>
    </recommendedName>
</protein>
<dbReference type="GO" id="GO:0001518">
    <property type="term" value="C:voltage-gated sodium channel complex"/>
    <property type="evidence" value="ECO:0007669"/>
    <property type="project" value="TreeGrafter"/>
</dbReference>
<keyword evidence="2 6" id="KW-0812">Transmembrane</keyword>
<comment type="subcellular location">
    <subcellularLocation>
        <location evidence="1">Membrane</location>
        <topology evidence="1">Multi-pass membrane protein</topology>
    </subcellularLocation>
</comment>
<dbReference type="SUPFAM" id="SSF81324">
    <property type="entry name" value="Voltage-gated potassium channels"/>
    <property type="match status" value="1"/>
</dbReference>
<evidence type="ECO:0000256" key="5">
    <source>
        <dbReference type="SAM" id="MobiDB-lite"/>
    </source>
</evidence>